<protein>
    <submittedName>
        <fullName evidence="1">DUF29</fullName>
    </submittedName>
</protein>
<accession>A0A975GTZ3</accession>
<dbReference type="RefSeq" id="WP_207679921.1">
    <property type="nucleotide sequence ID" value="NZ_CP061800.1"/>
</dbReference>
<name>A0A975GTZ3_9BACT</name>
<dbReference type="PANTHER" id="PTHR34235">
    <property type="entry name" value="SLR1203 PROTEIN-RELATED"/>
    <property type="match status" value="1"/>
</dbReference>
<dbReference type="KEGG" id="dmm:dnm_087250"/>
<reference evidence="1" key="1">
    <citation type="journal article" date="2021" name="Microb. Physiol.">
        <title>Proteogenomic Insights into the Physiology of Marine, Sulfate-Reducing, Filamentous Desulfonema limicola and Desulfonema magnum.</title>
        <authorList>
            <person name="Schnaars V."/>
            <person name="Wohlbrand L."/>
            <person name="Scheve S."/>
            <person name="Hinrichs C."/>
            <person name="Reinhardt R."/>
            <person name="Rabus R."/>
        </authorList>
    </citation>
    <scope>NUCLEOTIDE SEQUENCE</scope>
    <source>
        <strain evidence="1">4be13</strain>
    </source>
</reference>
<evidence type="ECO:0000313" key="1">
    <source>
        <dbReference type="EMBL" id="QTA92638.1"/>
    </source>
</evidence>
<gene>
    <name evidence="1" type="ORF">dnm_087250</name>
</gene>
<sequence length="147" mass="17166">MEASELYEKDFYIWTQKNARLIREGKFSETDMENIAEEIEAMGRRDKRELVSRLAVLLTHLLKWQYEADFRSKSWKSTIVTQRSEIDSLLQDSPSLRHKLNERIDSAYSRAKNAAAAETGLSVRTFPETCPYSQEEILDTDFLPKEI</sequence>
<organism evidence="1 2">
    <name type="scientific">Desulfonema magnum</name>
    <dbReference type="NCBI Taxonomy" id="45655"/>
    <lineage>
        <taxon>Bacteria</taxon>
        <taxon>Pseudomonadati</taxon>
        <taxon>Thermodesulfobacteriota</taxon>
        <taxon>Desulfobacteria</taxon>
        <taxon>Desulfobacterales</taxon>
        <taxon>Desulfococcaceae</taxon>
        <taxon>Desulfonema</taxon>
    </lineage>
</organism>
<proteinExistence type="predicted"/>
<dbReference type="Proteomes" id="UP000663722">
    <property type="component" value="Chromosome"/>
</dbReference>
<dbReference type="EMBL" id="CP061800">
    <property type="protein sequence ID" value="QTA92638.1"/>
    <property type="molecule type" value="Genomic_DNA"/>
</dbReference>
<dbReference type="InterPro" id="IPR002636">
    <property type="entry name" value="DUF29"/>
</dbReference>
<dbReference type="Pfam" id="PF01724">
    <property type="entry name" value="DUF29"/>
    <property type="match status" value="1"/>
</dbReference>
<keyword evidence="2" id="KW-1185">Reference proteome</keyword>
<dbReference type="Gene3D" id="1.20.1220.20">
    <property type="entry name" value="Uncharcterised protein PF01724"/>
    <property type="match status" value="1"/>
</dbReference>
<evidence type="ECO:0000313" key="2">
    <source>
        <dbReference type="Proteomes" id="UP000663722"/>
    </source>
</evidence>
<dbReference type="AlphaFoldDB" id="A0A975GTZ3"/>